<feature type="repeat" description="PPR" evidence="2">
    <location>
        <begin position="310"/>
        <end position="344"/>
    </location>
</feature>
<dbReference type="Pfam" id="PF01535">
    <property type="entry name" value="PPR"/>
    <property type="match status" value="1"/>
</dbReference>
<dbReference type="Pfam" id="PF13041">
    <property type="entry name" value="PPR_2"/>
    <property type="match status" value="3"/>
</dbReference>
<keyword evidence="1" id="KW-0677">Repeat</keyword>
<gene>
    <name evidence="4" type="ORF">GOBAR_AA00919</name>
</gene>
<proteinExistence type="predicted"/>
<dbReference type="PANTHER" id="PTHR47931">
    <property type="entry name" value="OS01G0228400 PROTEIN"/>
    <property type="match status" value="1"/>
</dbReference>
<evidence type="ECO:0000256" key="1">
    <source>
        <dbReference type="ARBA" id="ARBA00022737"/>
    </source>
</evidence>
<evidence type="ECO:0008006" key="6">
    <source>
        <dbReference type="Google" id="ProtNLM"/>
    </source>
</evidence>
<evidence type="ECO:0000256" key="2">
    <source>
        <dbReference type="PROSITE-ProRule" id="PRU00708"/>
    </source>
</evidence>
<accession>A0A2P5YVM2</accession>
<dbReference type="Pfam" id="PF13812">
    <property type="entry name" value="PPR_3"/>
    <property type="match status" value="1"/>
</dbReference>
<dbReference type="PROSITE" id="PS51375">
    <property type="entry name" value="PPR"/>
    <property type="match status" value="7"/>
</dbReference>
<dbReference type="InterPro" id="IPR002885">
    <property type="entry name" value="PPR_rpt"/>
</dbReference>
<organism evidence="4 5">
    <name type="scientific">Gossypium barbadense</name>
    <name type="common">Sea Island cotton</name>
    <name type="synonym">Hibiscus barbadensis</name>
    <dbReference type="NCBI Taxonomy" id="3634"/>
    <lineage>
        <taxon>Eukaryota</taxon>
        <taxon>Viridiplantae</taxon>
        <taxon>Streptophyta</taxon>
        <taxon>Embryophyta</taxon>
        <taxon>Tracheophyta</taxon>
        <taxon>Spermatophyta</taxon>
        <taxon>Magnoliopsida</taxon>
        <taxon>eudicotyledons</taxon>
        <taxon>Gunneridae</taxon>
        <taxon>Pentapetalae</taxon>
        <taxon>rosids</taxon>
        <taxon>malvids</taxon>
        <taxon>Malvales</taxon>
        <taxon>Malvaceae</taxon>
        <taxon>Malvoideae</taxon>
        <taxon>Gossypium</taxon>
    </lineage>
</organism>
<reference evidence="4 5" key="1">
    <citation type="submission" date="2015-01" db="EMBL/GenBank/DDBJ databases">
        <title>Genome of allotetraploid Gossypium barbadense reveals genomic plasticity and fiber elongation in cotton evolution.</title>
        <authorList>
            <person name="Chen X."/>
            <person name="Liu X."/>
            <person name="Zhao B."/>
            <person name="Zheng H."/>
            <person name="Hu Y."/>
            <person name="Lu G."/>
            <person name="Yang C."/>
            <person name="Chen J."/>
            <person name="Shan C."/>
            <person name="Zhang L."/>
            <person name="Zhou Y."/>
            <person name="Wang L."/>
            <person name="Guo W."/>
            <person name="Bai Y."/>
            <person name="Ruan J."/>
            <person name="Shangguan X."/>
            <person name="Mao Y."/>
            <person name="Jiang J."/>
            <person name="Zhu Y."/>
            <person name="Lei J."/>
            <person name="Kang H."/>
            <person name="Chen S."/>
            <person name="He X."/>
            <person name="Wang R."/>
            <person name="Wang Y."/>
            <person name="Chen J."/>
            <person name="Wang L."/>
            <person name="Yu S."/>
            <person name="Wang B."/>
            <person name="Wei J."/>
            <person name="Song S."/>
            <person name="Lu X."/>
            <person name="Gao Z."/>
            <person name="Gu W."/>
            <person name="Deng X."/>
            <person name="Ma D."/>
            <person name="Wang S."/>
            <person name="Liang W."/>
            <person name="Fang L."/>
            <person name="Cai C."/>
            <person name="Zhu X."/>
            <person name="Zhou B."/>
            <person name="Zhang Y."/>
            <person name="Chen Z."/>
            <person name="Xu S."/>
            <person name="Zhu R."/>
            <person name="Wang S."/>
            <person name="Zhang T."/>
            <person name="Zhao G."/>
        </authorList>
    </citation>
    <scope>NUCLEOTIDE SEQUENCE [LARGE SCALE GENOMIC DNA]</scope>
    <source>
        <strain evidence="5">cv. Xinhai21</strain>
        <tissue evidence="4">Leaf</tissue>
    </source>
</reference>
<feature type="repeat" description="PPR" evidence="2">
    <location>
        <begin position="345"/>
        <end position="379"/>
    </location>
</feature>
<dbReference type="OrthoDB" id="185373at2759"/>
<sequence length="550" mass="60759">MVKSGEETLDSVTNRRSIAMGKHQEGTIMSKKPVKASAVVVSHVDEKEQSHPGTDSADSEVSSKCIVCSGNNSCQTVRARTKLMNILIEKGKPQEAQFIFNSLTEEGHKPTLVTYTALVSALTRLKRYKSIILLISKVEENGMKPDSILFNAMINAFSESGNVKEAMKIFQKMKKSGSRAYAQTGETYRAEQMIFEMQNNKVAPNVRTCGIIVTGYCKEGNMTEALRFVYRMKELGVQPNLVVFNSLVKGFLDVTDTTGVDEALTLMEEFGVKPDVITFSTIMNAWSSGGLMDKCQEIFDDMVKAGREPDVHAFSILAKGYIRAGEPGEAESLLNSMGKFGVQPNVVIFTTVISGWCTAGKMNHAARVYEKMCEIGVTPNLATYETLIWGYGEAKQPWKAEELLQIMKEKGISAERSTIQLVADAWRAIGLLNEARRIIKNVDRGIASNTKDDIPAEVMEKMYKKQSLSASYSNVLQMPGVAMNEQNGSSSSKARSQMVLKKYNSSSVFPAQASVFGVQPGIICQKQLTTTREYRMHGQFVNSCKLVFIN</sequence>
<dbReference type="PANTHER" id="PTHR47931:SF2">
    <property type="entry name" value="OS01G0228400 PROTEIN"/>
    <property type="match status" value="1"/>
</dbReference>
<feature type="repeat" description="PPR" evidence="2">
    <location>
        <begin position="205"/>
        <end position="239"/>
    </location>
</feature>
<evidence type="ECO:0000313" key="5">
    <source>
        <dbReference type="Proteomes" id="UP000239757"/>
    </source>
</evidence>
<feature type="repeat" description="PPR" evidence="2">
    <location>
        <begin position="146"/>
        <end position="180"/>
    </location>
</feature>
<dbReference type="EMBL" id="KZ662745">
    <property type="protein sequence ID" value="PPS19656.1"/>
    <property type="molecule type" value="Genomic_DNA"/>
</dbReference>
<dbReference type="AlphaFoldDB" id="A0A2P5YVM2"/>
<dbReference type="Proteomes" id="UP000239757">
    <property type="component" value="Unassembled WGS sequence"/>
</dbReference>
<dbReference type="Gene3D" id="1.25.40.10">
    <property type="entry name" value="Tetratricopeptide repeat domain"/>
    <property type="match status" value="3"/>
</dbReference>
<dbReference type="InterPro" id="IPR011990">
    <property type="entry name" value="TPR-like_helical_dom_sf"/>
</dbReference>
<protein>
    <recommendedName>
        <fullName evidence="6">Pentacotripeptide-repeat region of PRORP domain-containing protein</fullName>
    </recommendedName>
</protein>
<evidence type="ECO:0000313" key="4">
    <source>
        <dbReference type="EMBL" id="PPS19656.1"/>
    </source>
</evidence>
<feature type="repeat" description="PPR" evidence="2">
    <location>
        <begin position="275"/>
        <end position="309"/>
    </location>
</feature>
<evidence type="ECO:0000256" key="3">
    <source>
        <dbReference type="SAM" id="MobiDB-lite"/>
    </source>
</evidence>
<feature type="repeat" description="PPR" evidence="2">
    <location>
        <begin position="380"/>
        <end position="414"/>
    </location>
</feature>
<feature type="region of interest" description="Disordered" evidence="3">
    <location>
        <begin position="1"/>
        <end position="29"/>
    </location>
</feature>
<dbReference type="NCBIfam" id="TIGR00756">
    <property type="entry name" value="PPR"/>
    <property type="match status" value="5"/>
</dbReference>
<name>A0A2P5YVM2_GOSBA</name>
<feature type="repeat" description="PPR" evidence="2">
    <location>
        <begin position="111"/>
        <end position="145"/>
    </location>
</feature>